<proteinExistence type="predicted"/>
<sequence>MAKLFEKETYFYKRTWNPLNLKEEGLLIFKMDNVEFKVHDYDWYIIVALEKAEKVTSDREQLTSKLLLEYRWAIREGYQHELDKNLKNRFDYPRNKNTIEGIKSYIKK</sequence>
<gene>
    <name evidence="1" type="ORF">NCTC13456_00275</name>
</gene>
<reference evidence="1 2" key="1">
    <citation type="submission" date="2018-06" db="EMBL/GenBank/DDBJ databases">
        <authorList>
            <consortium name="Pathogen Informatics"/>
            <person name="Doyle S."/>
        </authorList>
    </citation>
    <scope>NUCLEOTIDE SEQUENCE [LARGE SCALE GENOMIC DNA]</scope>
    <source>
        <strain evidence="1 2">NCTC13456</strain>
    </source>
</reference>
<name>A0A376G230_9FLAO</name>
<accession>A0A376G230</accession>
<protein>
    <submittedName>
        <fullName evidence="1">Uncharacterized protein</fullName>
    </submittedName>
</protein>
<evidence type="ECO:0000313" key="1">
    <source>
        <dbReference type="EMBL" id="STD53057.1"/>
    </source>
</evidence>
<dbReference type="AlphaFoldDB" id="A0A376G230"/>
<evidence type="ECO:0000313" key="2">
    <source>
        <dbReference type="Proteomes" id="UP000254737"/>
    </source>
</evidence>
<organism evidence="1 2">
    <name type="scientific">Empedobacter falsenii</name>
    <dbReference type="NCBI Taxonomy" id="343874"/>
    <lineage>
        <taxon>Bacteria</taxon>
        <taxon>Pseudomonadati</taxon>
        <taxon>Bacteroidota</taxon>
        <taxon>Flavobacteriia</taxon>
        <taxon>Flavobacteriales</taxon>
        <taxon>Weeksellaceae</taxon>
        <taxon>Empedobacter</taxon>
    </lineage>
</organism>
<dbReference type="RefSeq" id="WP_114998225.1">
    <property type="nucleotide sequence ID" value="NZ_UFXS01000001.1"/>
</dbReference>
<dbReference type="EMBL" id="UFXS01000001">
    <property type="protein sequence ID" value="STD53057.1"/>
    <property type="molecule type" value="Genomic_DNA"/>
</dbReference>
<dbReference type="Proteomes" id="UP000254737">
    <property type="component" value="Unassembled WGS sequence"/>
</dbReference>